<dbReference type="InterPro" id="IPR000719">
    <property type="entry name" value="Prot_kinase_dom"/>
</dbReference>
<feature type="domain" description="Protein kinase" evidence="1">
    <location>
        <begin position="254"/>
        <end position="596"/>
    </location>
</feature>
<reference evidence="2 3" key="1">
    <citation type="submission" date="2019-10" db="EMBL/GenBank/DDBJ databases">
        <authorList>
            <person name="Palmer J.M."/>
        </authorList>
    </citation>
    <scope>NUCLEOTIDE SEQUENCE [LARGE SCALE GENOMIC DNA]</scope>
    <source>
        <strain evidence="2 3">TWF694</strain>
    </source>
</reference>
<dbReference type="SUPFAM" id="SSF56112">
    <property type="entry name" value="Protein kinase-like (PK-like)"/>
    <property type="match status" value="1"/>
</dbReference>
<gene>
    <name evidence="2" type="ORF">TWF694_004496</name>
</gene>
<dbReference type="GO" id="GO:0005524">
    <property type="term" value="F:ATP binding"/>
    <property type="evidence" value="ECO:0007669"/>
    <property type="project" value="InterPro"/>
</dbReference>
<protein>
    <recommendedName>
        <fullName evidence="1">Protein kinase domain-containing protein</fullName>
    </recommendedName>
</protein>
<dbReference type="InterPro" id="IPR029498">
    <property type="entry name" value="HeLo_dom"/>
</dbReference>
<name>A0AAV9WWK7_9PEZI</name>
<keyword evidence="3" id="KW-1185">Reference proteome</keyword>
<dbReference type="Pfam" id="PF14479">
    <property type="entry name" value="HeLo"/>
    <property type="match status" value="1"/>
</dbReference>
<dbReference type="PROSITE" id="PS50011">
    <property type="entry name" value="PROTEIN_KINASE_DOM"/>
    <property type="match status" value="1"/>
</dbReference>
<dbReference type="EMBL" id="JAVHJO010000015">
    <property type="protein sequence ID" value="KAK6527513.1"/>
    <property type="molecule type" value="Genomic_DNA"/>
</dbReference>
<dbReference type="GO" id="GO:0004672">
    <property type="term" value="F:protein kinase activity"/>
    <property type="evidence" value="ECO:0007669"/>
    <property type="project" value="InterPro"/>
</dbReference>
<dbReference type="PANTHER" id="PTHR37542">
    <property type="entry name" value="HELO DOMAIN-CONTAINING PROTEIN-RELATED"/>
    <property type="match status" value="1"/>
</dbReference>
<dbReference type="Proteomes" id="UP001365542">
    <property type="component" value="Unassembled WGS sequence"/>
</dbReference>
<evidence type="ECO:0000313" key="3">
    <source>
        <dbReference type="Proteomes" id="UP001365542"/>
    </source>
</evidence>
<evidence type="ECO:0000259" key="1">
    <source>
        <dbReference type="PROSITE" id="PS50011"/>
    </source>
</evidence>
<dbReference type="InterPro" id="IPR011009">
    <property type="entry name" value="Kinase-like_dom_sf"/>
</dbReference>
<accession>A0AAV9WWK7</accession>
<dbReference type="AlphaFoldDB" id="A0AAV9WWK7"/>
<dbReference type="PANTHER" id="PTHR37542:SF3">
    <property type="entry name" value="PRION-INHIBITION AND PROPAGATION HELO DOMAIN-CONTAINING PROTEIN"/>
    <property type="match status" value="1"/>
</dbReference>
<dbReference type="Gene3D" id="1.20.120.1020">
    <property type="entry name" value="Prion-inhibition and propagation, HeLo domain"/>
    <property type="match status" value="1"/>
</dbReference>
<comment type="caution">
    <text evidence="2">The sequence shown here is derived from an EMBL/GenBank/DDBJ whole genome shotgun (WGS) entry which is preliminary data.</text>
</comment>
<sequence>MTDVGSIITLTQIAFKCACVAVDAAYKAANLFEDSEALVVRLELERFRLQTWGSNSGLIDNELSPTLRIVHKILVRELKLIEETFTDASKLCERYFIPTHGHGAVTPSPLTDSAQDGSSMHPPQDEVDIQPFLLRMRTSLYNSGVSMQRSSEGKAGAGVGKAANDTKDQRIEPGIWKRVRWGIRDKERFSKHVTELHEHVNVLHQLLSETAQRRCREDNHRIKIIFVERATDIRALDLIRSAIGPEHDVETHAMAERKSISVGGENPGLRSRYSSTVPAGLTLSDLNLPPDYAQKQRLLVRRKTDQGLVLLEKKAYDPSISPADKRILLQRLQRLVMLLASTESPSFRSLRALGSIADVTNYCWWLALEFPASCGPDTPLAEPITLHHLLQPSTKFRPPLERRLQLAVSICGTMSSLFSSGWLHKGLRSANIVFPYLVSSNSIIDTYIIRDPRVGGFEYSRQETESKSINNAEMFTDVAAALYRHPIYHGEGEQEYTMQLDIYSLGLVLVEIALWMPLSSFLDTTDKKGKRIFPAKVESFHREEALKLKELVLSRLEKELAFRAGTVFCDIAKWCLAQGDCSPVELDDENQVHPALEFYNTVCVPLRAVNLAA</sequence>
<proteinExistence type="predicted"/>
<evidence type="ECO:0000313" key="2">
    <source>
        <dbReference type="EMBL" id="KAK6527513.1"/>
    </source>
</evidence>
<dbReference type="Gene3D" id="1.10.510.10">
    <property type="entry name" value="Transferase(Phosphotransferase) domain 1"/>
    <property type="match status" value="1"/>
</dbReference>
<organism evidence="2 3">
    <name type="scientific">Orbilia ellipsospora</name>
    <dbReference type="NCBI Taxonomy" id="2528407"/>
    <lineage>
        <taxon>Eukaryota</taxon>
        <taxon>Fungi</taxon>
        <taxon>Dikarya</taxon>
        <taxon>Ascomycota</taxon>
        <taxon>Pezizomycotina</taxon>
        <taxon>Orbiliomycetes</taxon>
        <taxon>Orbiliales</taxon>
        <taxon>Orbiliaceae</taxon>
        <taxon>Orbilia</taxon>
    </lineage>
</organism>
<dbReference type="InterPro" id="IPR038305">
    <property type="entry name" value="HeLo_sf"/>
</dbReference>